<organism evidence="1 2">
    <name type="scientific">Phytophthora megakarya</name>
    <dbReference type="NCBI Taxonomy" id="4795"/>
    <lineage>
        <taxon>Eukaryota</taxon>
        <taxon>Sar</taxon>
        <taxon>Stramenopiles</taxon>
        <taxon>Oomycota</taxon>
        <taxon>Peronosporomycetes</taxon>
        <taxon>Peronosporales</taxon>
        <taxon>Peronosporaceae</taxon>
        <taxon>Phytophthora</taxon>
    </lineage>
</organism>
<dbReference type="AlphaFoldDB" id="A0A225ULE7"/>
<dbReference type="Proteomes" id="UP000198211">
    <property type="component" value="Unassembled WGS sequence"/>
</dbReference>
<evidence type="ECO:0000313" key="2">
    <source>
        <dbReference type="Proteomes" id="UP000198211"/>
    </source>
</evidence>
<sequence>MVNAQDMEVEGITSFPSTTTTYRFSIQLKNDKISIWMEDRTSKKQWYKGNIAKCDYVTSANTITDASASDYVKCFHDALTCTLDGSSDGHRQLRFLPGNSLRLEFVMNVHIMHSTLVAIYTFDLEPVSVERIDVLESKLRD</sequence>
<proteinExistence type="predicted"/>
<accession>A0A225ULE7</accession>
<gene>
    <name evidence="1" type="ORF">PHMEG_00036734</name>
</gene>
<evidence type="ECO:0000313" key="1">
    <source>
        <dbReference type="EMBL" id="OWY93751.1"/>
    </source>
</evidence>
<dbReference type="EMBL" id="NBNE01015512">
    <property type="protein sequence ID" value="OWY93751.1"/>
    <property type="molecule type" value="Genomic_DNA"/>
</dbReference>
<comment type="caution">
    <text evidence="1">The sequence shown here is derived from an EMBL/GenBank/DDBJ whole genome shotgun (WGS) entry which is preliminary data.</text>
</comment>
<name>A0A225ULE7_9STRA</name>
<keyword evidence="2" id="KW-1185">Reference proteome</keyword>
<reference evidence="2" key="1">
    <citation type="submission" date="2017-03" db="EMBL/GenBank/DDBJ databases">
        <title>Phytopthora megakarya and P. palmivora, two closely related causual agents of cacao black pod achieved similar genome size and gene model numbers by different mechanisms.</title>
        <authorList>
            <person name="Ali S."/>
            <person name="Shao J."/>
            <person name="Larry D.J."/>
            <person name="Kronmiller B."/>
            <person name="Shen D."/>
            <person name="Strem M.D."/>
            <person name="Melnick R.L."/>
            <person name="Guiltinan M.J."/>
            <person name="Tyler B.M."/>
            <person name="Meinhardt L.W."/>
            <person name="Bailey B.A."/>
        </authorList>
    </citation>
    <scope>NUCLEOTIDE SEQUENCE [LARGE SCALE GENOMIC DNA]</scope>
    <source>
        <strain evidence="2">zdho120</strain>
    </source>
</reference>
<protein>
    <submittedName>
        <fullName evidence="1">Uncharacterized protein</fullName>
    </submittedName>
</protein>
<dbReference type="OrthoDB" id="126844at2759"/>